<keyword evidence="4" id="KW-0808">Transferase</keyword>
<dbReference type="Gene3D" id="3.40.50.2300">
    <property type="match status" value="1"/>
</dbReference>
<keyword evidence="3 7" id="KW-0597">Phosphoprotein</keyword>
<keyword evidence="11" id="KW-1185">Reference proteome</keyword>
<dbReference type="InterPro" id="IPR001789">
    <property type="entry name" value="Sig_transdc_resp-reg_receiver"/>
</dbReference>
<dbReference type="InterPro" id="IPR036890">
    <property type="entry name" value="HATPase_C_sf"/>
</dbReference>
<evidence type="ECO:0000259" key="8">
    <source>
        <dbReference type="PROSITE" id="PS50109"/>
    </source>
</evidence>
<dbReference type="Pfam" id="PF00512">
    <property type="entry name" value="HisKA"/>
    <property type="match status" value="1"/>
</dbReference>
<dbReference type="SMART" id="SM00387">
    <property type="entry name" value="HATPase_c"/>
    <property type="match status" value="1"/>
</dbReference>
<dbReference type="PRINTS" id="PR00344">
    <property type="entry name" value="BCTRLSENSOR"/>
</dbReference>
<gene>
    <name evidence="10" type="ORF">DRW48_12645</name>
</gene>
<dbReference type="FunFam" id="3.30.565.10:FF:000049">
    <property type="entry name" value="Two-component sensor histidine kinase"/>
    <property type="match status" value="1"/>
</dbReference>
<dbReference type="Gene3D" id="3.30.565.10">
    <property type="entry name" value="Histidine kinase-like ATPase, C-terminal domain"/>
    <property type="match status" value="1"/>
</dbReference>
<dbReference type="InterPro" id="IPR005467">
    <property type="entry name" value="His_kinase_dom"/>
</dbReference>
<name>A0A344PM13_9RHOB</name>
<evidence type="ECO:0000256" key="6">
    <source>
        <dbReference type="ARBA" id="ARBA00023012"/>
    </source>
</evidence>
<comment type="catalytic activity">
    <reaction evidence="1">
        <text>ATP + protein L-histidine = ADP + protein N-phospho-L-histidine.</text>
        <dbReference type="EC" id="2.7.13.3"/>
    </reaction>
</comment>
<dbReference type="PROSITE" id="PS50110">
    <property type="entry name" value="RESPONSE_REGULATORY"/>
    <property type="match status" value="1"/>
</dbReference>
<dbReference type="Gene3D" id="1.10.287.130">
    <property type="match status" value="1"/>
</dbReference>
<feature type="modified residue" description="4-aspartylphosphate" evidence="7">
    <location>
        <position position="392"/>
    </location>
</feature>
<dbReference type="PROSITE" id="PS50109">
    <property type="entry name" value="HIS_KIN"/>
    <property type="match status" value="1"/>
</dbReference>
<dbReference type="AlphaFoldDB" id="A0A344PM13"/>
<evidence type="ECO:0000259" key="9">
    <source>
        <dbReference type="PROSITE" id="PS50110"/>
    </source>
</evidence>
<protein>
    <recommendedName>
        <fullName evidence="2">histidine kinase</fullName>
        <ecNumber evidence="2">2.7.13.3</ecNumber>
    </recommendedName>
</protein>
<dbReference type="OrthoDB" id="9764438at2"/>
<keyword evidence="5" id="KW-0418">Kinase</keyword>
<keyword evidence="6" id="KW-0902">Two-component regulatory system</keyword>
<accession>A0A344PM13</accession>
<dbReference type="SUPFAM" id="SSF55874">
    <property type="entry name" value="ATPase domain of HSP90 chaperone/DNA topoisomerase II/histidine kinase"/>
    <property type="match status" value="1"/>
</dbReference>
<evidence type="ECO:0000256" key="5">
    <source>
        <dbReference type="ARBA" id="ARBA00022777"/>
    </source>
</evidence>
<dbReference type="Pfam" id="PF00072">
    <property type="entry name" value="Response_reg"/>
    <property type="match status" value="1"/>
</dbReference>
<dbReference type="EMBL" id="CP030918">
    <property type="protein sequence ID" value="AXC50418.1"/>
    <property type="molecule type" value="Genomic_DNA"/>
</dbReference>
<dbReference type="SUPFAM" id="SSF52172">
    <property type="entry name" value="CheY-like"/>
    <property type="match status" value="1"/>
</dbReference>
<organism evidence="10 11">
    <name type="scientific">Paracoccus suum</name>
    <dbReference type="NCBI Taxonomy" id="2259340"/>
    <lineage>
        <taxon>Bacteria</taxon>
        <taxon>Pseudomonadati</taxon>
        <taxon>Pseudomonadota</taxon>
        <taxon>Alphaproteobacteria</taxon>
        <taxon>Rhodobacterales</taxon>
        <taxon>Paracoccaceae</taxon>
        <taxon>Paracoccus</taxon>
    </lineage>
</organism>
<evidence type="ECO:0000313" key="11">
    <source>
        <dbReference type="Proteomes" id="UP000252023"/>
    </source>
</evidence>
<dbReference type="SMART" id="SM00388">
    <property type="entry name" value="HisKA"/>
    <property type="match status" value="1"/>
</dbReference>
<feature type="domain" description="Histidine kinase" evidence="8">
    <location>
        <begin position="100"/>
        <end position="311"/>
    </location>
</feature>
<dbReference type="SUPFAM" id="SSF47384">
    <property type="entry name" value="Homodimeric domain of signal transducing histidine kinase"/>
    <property type="match status" value="1"/>
</dbReference>
<evidence type="ECO:0000256" key="3">
    <source>
        <dbReference type="ARBA" id="ARBA00022553"/>
    </source>
</evidence>
<sequence length="461" mass="49653">MEPDQKRITVEAAPADPNDRAGKLNRINEVLMDRVERLEASKGTGWSMFQAAVALEQEVNARTRDLERALLDLSNRNRELALAREAAEEANRSKTRFLRAAGHDLLQPIAAARLFLGAIRDSSLQPAQAELVEQLGSAVQSVEELMQAVLEISRLDSQRIEFSRQPVALGDLFTRLAREYAPQAEARGLRLVFAPTRAVVDSDPAYLRRITQNLVSNAIKYTPEGGVLVGARRRGARVWLEVRDSGIGIAADDRARIFDEFQRGPGEGAAPGMGLGLAIVRRACAKLGHPIHLDSLPGRGTLFRVGLPLVQNAADPPPVGGWATAPQPSAQTPVLTGLSAILIENDPSLQRAYAIQLRDRAGMTVHVAASSAEAEAVLDANPGLRPDIVIADYQLDHGDTGLFAIAALRERLGPVPALMVTAHDSAEVARACGRLDVPLLLKPVTAEALRHAIAGAIMAQR</sequence>
<dbReference type="InterPro" id="IPR011006">
    <property type="entry name" value="CheY-like_superfamily"/>
</dbReference>
<dbReference type="PANTHER" id="PTHR43711">
    <property type="entry name" value="TWO-COMPONENT HISTIDINE KINASE"/>
    <property type="match status" value="1"/>
</dbReference>
<dbReference type="GO" id="GO:0000155">
    <property type="term" value="F:phosphorelay sensor kinase activity"/>
    <property type="evidence" value="ECO:0007669"/>
    <property type="project" value="InterPro"/>
</dbReference>
<evidence type="ECO:0000256" key="4">
    <source>
        <dbReference type="ARBA" id="ARBA00022679"/>
    </source>
</evidence>
<evidence type="ECO:0000256" key="7">
    <source>
        <dbReference type="PROSITE-ProRule" id="PRU00169"/>
    </source>
</evidence>
<dbReference type="CDD" id="cd00156">
    <property type="entry name" value="REC"/>
    <property type="match status" value="1"/>
</dbReference>
<proteinExistence type="predicted"/>
<reference evidence="11" key="1">
    <citation type="submission" date="2018-07" db="EMBL/GenBank/DDBJ databases">
        <title>Genome sequencing of Paracoccus sp. SC2-6.</title>
        <authorList>
            <person name="Heo J."/>
            <person name="Kim S.-J."/>
            <person name="Kwon S.-W."/>
        </authorList>
    </citation>
    <scope>NUCLEOTIDE SEQUENCE [LARGE SCALE GENOMIC DNA]</scope>
    <source>
        <strain evidence="11">SC2-6</strain>
    </source>
</reference>
<dbReference type="CDD" id="cd00082">
    <property type="entry name" value="HisKA"/>
    <property type="match status" value="1"/>
</dbReference>
<evidence type="ECO:0000256" key="1">
    <source>
        <dbReference type="ARBA" id="ARBA00000085"/>
    </source>
</evidence>
<dbReference type="InterPro" id="IPR036097">
    <property type="entry name" value="HisK_dim/P_sf"/>
</dbReference>
<evidence type="ECO:0000313" key="10">
    <source>
        <dbReference type="EMBL" id="AXC50418.1"/>
    </source>
</evidence>
<dbReference type="PANTHER" id="PTHR43711:SF31">
    <property type="entry name" value="HISTIDINE KINASE"/>
    <property type="match status" value="1"/>
</dbReference>
<dbReference type="InterPro" id="IPR003661">
    <property type="entry name" value="HisK_dim/P_dom"/>
</dbReference>
<evidence type="ECO:0000256" key="2">
    <source>
        <dbReference type="ARBA" id="ARBA00012438"/>
    </source>
</evidence>
<dbReference type="InterPro" id="IPR004358">
    <property type="entry name" value="Sig_transdc_His_kin-like_C"/>
</dbReference>
<dbReference type="RefSeq" id="WP_114076735.1">
    <property type="nucleotide sequence ID" value="NZ_CP030918.1"/>
</dbReference>
<feature type="domain" description="Response regulatory" evidence="9">
    <location>
        <begin position="339"/>
        <end position="457"/>
    </location>
</feature>
<dbReference type="InterPro" id="IPR003594">
    <property type="entry name" value="HATPase_dom"/>
</dbReference>
<dbReference type="InterPro" id="IPR050736">
    <property type="entry name" value="Sensor_HK_Regulatory"/>
</dbReference>
<dbReference type="Proteomes" id="UP000252023">
    <property type="component" value="Chromosome"/>
</dbReference>
<dbReference type="KEGG" id="pars:DRW48_12645"/>
<dbReference type="Pfam" id="PF02518">
    <property type="entry name" value="HATPase_c"/>
    <property type="match status" value="1"/>
</dbReference>
<dbReference type="EC" id="2.7.13.3" evidence="2"/>
<dbReference type="SMART" id="SM00448">
    <property type="entry name" value="REC"/>
    <property type="match status" value="1"/>
</dbReference>